<dbReference type="EMBL" id="KK583207">
    <property type="protein sequence ID" value="KDO29270.1"/>
    <property type="molecule type" value="Genomic_DNA"/>
</dbReference>
<accession>A0A067CJC2</accession>
<dbReference type="InterPro" id="IPR019734">
    <property type="entry name" value="TPR_rpt"/>
</dbReference>
<dbReference type="AlphaFoldDB" id="A0A067CJC2"/>
<organism evidence="4 5">
    <name type="scientific">Saprolegnia parasitica (strain CBS 223.65)</name>
    <dbReference type="NCBI Taxonomy" id="695850"/>
    <lineage>
        <taxon>Eukaryota</taxon>
        <taxon>Sar</taxon>
        <taxon>Stramenopiles</taxon>
        <taxon>Oomycota</taxon>
        <taxon>Saprolegniomycetes</taxon>
        <taxon>Saprolegniales</taxon>
        <taxon>Saprolegniaceae</taxon>
        <taxon>Saprolegnia</taxon>
    </lineage>
</organism>
<dbReference type="SMART" id="SM00028">
    <property type="entry name" value="TPR"/>
    <property type="match status" value="3"/>
</dbReference>
<evidence type="ECO:0000256" key="2">
    <source>
        <dbReference type="ARBA" id="ARBA00022803"/>
    </source>
</evidence>
<dbReference type="RefSeq" id="XP_012200084.1">
    <property type="nucleotide sequence ID" value="XM_012344694.1"/>
</dbReference>
<dbReference type="InterPro" id="IPR011990">
    <property type="entry name" value="TPR-like_helical_dom_sf"/>
</dbReference>
<dbReference type="KEGG" id="spar:SPRG_05450"/>
<gene>
    <name evidence="4" type="ORF">SPRG_05450</name>
</gene>
<dbReference type="STRING" id="695850.A0A067CJC2"/>
<dbReference type="OMA" id="QFDSWPQ"/>
<evidence type="ECO:0000313" key="4">
    <source>
        <dbReference type="EMBL" id="KDO29270.1"/>
    </source>
</evidence>
<evidence type="ECO:0000256" key="3">
    <source>
        <dbReference type="SAM" id="Coils"/>
    </source>
</evidence>
<reference evidence="4 5" key="1">
    <citation type="journal article" date="2013" name="PLoS Genet.">
        <title>Distinctive expansion of potential virulence genes in the genome of the oomycete fish pathogen Saprolegnia parasitica.</title>
        <authorList>
            <person name="Jiang R.H."/>
            <person name="de Bruijn I."/>
            <person name="Haas B.J."/>
            <person name="Belmonte R."/>
            <person name="Lobach L."/>
            <person name="Christie J."/>
            <person name="van den Ackerveken G."/>
            <person name="Bottin A."/>
            <person name="Bulone V."/>
            <person name="Diaz-Moreno S.M."/>
            <person name="Dumas B."/>
            <person name="Fan L."/>
            <person name="Gaulin E."/>
            <person name="Govers F."/>
            <person name="Grenville-Briggs L.J."/>
            <person name="Horner N.R."/>
            <person name="Levin J.Z."/>
            <person name="Mammella M."/>
            <person name="Meijer H.J."/>
            <person name="Morris P."/>
            <person name="Nusbaum C."/>
            <person name="Oome S."/>
            <person name="Phillips A.J."/>
            <person name="van Rooyen D."/>
            <person name="Rzeszutek E."/>
            <person name="Saraiva M."/>
            <person name="Secombes C.J."/>
            <person name="Seidl M.F."/>
            <person name="Snel B."/>
            <person name="Stassen J.H."/>
            <person name="Sykes S."/>
            <person name="Tripathy S."/>
            <person name="van den Berg H."/>
            <person name="Vega-Arreguin J.C."/>
            <person name="Wawra S."/>
            <person name="Young S.K."/>
            <person name="Zeng Q."/>
            <person name="Dieguez-Uribeondo J."/>
            <person name="Russ C."/>
            <person name="Tyler B.M."/>
            <person name="van West P."/>
        </authorList>
    </citation>
    <scope>NUCLEOTIDE SEQUENCE [LARGE SCALE GENOMIC DNA]</scope>
    <source>
        <strain evidence="4 5">CBS 223.65</strain>
    </source>
</reference>
<dbReference type="OrthoDB" id="298012at2759"/>
<proteinExistence type="predicted"/>
<dbReference type="Proteomes" id="UP000030745">
    <property type="component" value="Unassembled WGS sequence"/>
</dbReference>
<name>A0A067CJC2_SAPPC</name>
<keyword evidence="5" id="KW-1185">Reference proteome</keyword>
<dbReference type="GeneID" id="24127845"/>
<sequence length="475" mass="52404">MMGKDSPFGNLMAEAVKLKGAQQAQLRPIWDAWPTYFQHSMFMSEPILTLRTQPFAARKAAALEIKQKGNGYFAEHQYEEAVAQYEMALSIFKYCENADPNWKKKGIHDDDISVVVYTPELTADVVELTSLQVSLYLNISVCKMRLKEFPIAIIACDDAIALDSTCAKAYYRRAQALITPLSSGALEFEKALRDLDTASKLDPTNVEIRKLYRQLRDESAKQKQLDKATFQGMFDRGVVVDAPNTPLDDADARRKKIDQELADANAVVRMYEAKGEFESARELQAKIDEAKAAATRGPAPVDFYNPTPDMIADGKANGIDLTDVRVQKMLADLQAEHVANGTTPASSTKPRPRAELSPFDAALLEADEILPTLSDDEISTLLRGEGVVALDPSERLATARTVLATKLCHGPSPRPPEDHTSGGQSSQAMKPVLYLVLLWVLGRLYSSGSLGMLYSGIAELVMRPSSSPFDEFDEF</sequence>
<evidence type="ECO:0000313" key="5">
    <source>
        <dbReference type="Proteomes" id="UP000030745"/>
    </source>
</evidence>
<feature type="coiled-coil region" evidence="3">
    <location>
        <begin position="247"/>
        <end position="274"/>
    </location>
</feature>
<keyword evidence="3" id="KW-0175">Coiled coil</keyword>
<protein>
    <submittedName>
        <fullName evidence="4">Uncharacterized protein</fullName>
    </submittedName>
</protein>
<dbReference type="VEuPathDB" id="FungiDB:SPRG_05450"/>
<dbReference type="PANTHER" id="PTHR11242:SF17">
    <property type="match status" value="1"/>
</dbReference>
<dbReference type="InterPro" id="IPR039663">
    <property type="entry name" value="AIP/AIPL1/TTC9"/>
</dbReference>
<dbReference type="SUPFAM" id="SSF48452">
    <property type="entry name" value="TPR-like"/>
    <property type="match status" value="1"/>
</dbReference>
<evidence type="ECO:0000256" key="1">
    <source>
        <dbReference type="ARBA" id="ARBA00022737"/>
    </source>
</evidence>
<dbReference type="Gene3D" id="1.25.40.10">
    <property type="entry name" value="Tetratricopeptide repeat domain"/>
    <property type="match status" value="1"/>
</dbReference>
<keyword evidence="1" id="KW-0677">Repeat</keyword>
<dbReference type="PANTHER" id="PTHR11242">
    <property type="entry name" value="ARYL HYDROCARBON RECEPTOR INTERACTING PROTEIN RELATED"/>
    <property type="match status" value="1"/>
</dbReference>
<keyword evidence="2" id="KW-0802">TPR repeat</keyword>